<feature type="transmembrane region" description="Helical" evidence="6">
    <location>
        <begin position="296"/>
        <end position="320"/>
    </location>
</feature>
<feature type="transmembrane region" description="Helical" evidence="6">
    <location>
        <begin position="106"/>
        <end position="127"/>
    </location>
</feature>
<dbReference type="EMBL" id="RHLK01000008">
    <property type="protein sequence ID" value="MVP00818.1"/>
    <property type="molecule type" value="Genomic_DNA"/>
</dbReference>
<evidence type="ECO:0000256" key="1">
    <source>
        <dbReference type="ARBA" id="ARBA00004141"/>
    </source>
</evidence>
<evidence type="ECO:0000256" key="4">
    <source>
        <dbReference type="ARBA" id="ARBA00022989"/>
    </source>
</evidence>
<feature type="transmembrane region" description="Helical" evidence="6">
    <location>
        <begin position="148"/>
        <end position="169"/>
    </location>
</feature>
<evidence type="ECO:0000313" key="8">
    <source>
        <dbReference type="EMBL" id="MVP00818.1"/>
    </source>
</evidence>
<feature type="transmembrane region" description="Helical" evidence="6">
    <location>
        <begin position="42"/>
        <end position="69"/>
    </location>
</feature>
<keyword evidence="2 6" id="KW-0813">Transport</keyword>
<sequence length="330" mass="37459">MKRSLLRILQKRGKDPLQVSTKVTRKAKENLTFGRKLRRDKYLLLLLLPCLLYYLVFKYAPIFGVVIAFKNFNLFKGVMESDWVGLKYFSMFFNSPDFWPVLRNTFLLGLYKLIFGFPAPIILALLINEVRKSFLKRFVQTISYLPHFISNVVVAGIAVMFLSPTSGIVNQLLSAIGAERINFLVEASWFRSIYVSTDVWQHIGWGTIIYLAALTAIDPQMYEAARMDGANRWKQMLHITLPGITPAIVIILILDIGKILEIGFEKVYLLATPATYEAADIISTYVYRIGLTQGNYSYATAIDLFTGIISFIFIIAANAFSRKVSGSSIW</sequence>
<organism evidence="8 9">
    <name type="scientific">Paenibacillus lutrae</name>
    <dbReference type="NCBI Taxonomy" id="2078573"/>
    <lineage>
        <taxon>Bacteria</taxon>
        <taxon>Bacillati</taxon>
        <taxon>Bacillota</taxon>
        <taxon>Bacilli</taxon>
        <taxon>Bacillales</taxon>
        <taxon>Paenibacillaceae</taxon>
        <taxon>Paenibacillus</taxon>
    </lineage>
</organism>
<keyword evidence="5 6" id="KW-0472">Membrane</keyword>
<dbReference type="Gene3D" id="1.10.3720.10">
    <property type="entry name" value="MetI-like"/>
    <property type="match status" value="1"/>
</dbReference>
<comment type="subcellular location">
    <subcellularLocation>
        <location evidence="6">Cell membrane</location>
        <topology evidence="6">Multi-pass membrane protein</topology>
    </subcellularLocation>
    <subcellularLocation>
        <location evidence="1">Membrane</location>
        <topology evidence="1">Multi-pass membrane protein</topology>
    </subcellularLocation>
</comment>
<dbReference type="InterPro" id="IPR035906">
    <property type="entry name" value="MetI-like_sf"/>
</dbReference>
<dbReference type="GO" id="GO:0005886">
    <property type="term" value="C:plasma membrane"/>
    <property type="evidence" value="ECO:0007669"/>
    <property type="project" value="UniProtKB-SubCell"/>
</dbReference>
<dbReference type="PANTHER" id="PTHR43496">
    <property type="entry name" value="PROTEIN LPLB"/>
    <property type="match status" value="1"/>
</dbReference>
<dbReference type="OrthoDB" id="9785836at2"/>
<dbReference type="PANTHER" id="PTHR43496:SF1">
    <property type="entry name" value="POLYGALACTURONAN_RHAMNOGALACTURONAN TRANSPORT SYSTEM PERMEASE PROTEIN YTEP"/>
    <property type="match status" value="1"/>
</dbReference>
<keyword evidence="3 6" id="KW-0812">Transmembrane</keyword>
<comment type="similarity">
    <text evidence="6">Belongs to the binding-protein-dependent transport system permease family.</text>
</comment>
<feature type="domain" description="ABC transmembrane type-1" evidence="7">
    <location>
        <begin position="102"/>
        <end position="317"/>
    </location>
</feature>
<evidence type="ECO:0000256" key="3">
    <source>
        <dbReference type="ARBA" id="ARBA00022692"/>
    </source>
</evidence>
<keyword evidence="9" id="KW-1185">Reference proteome</keyword>
<evidence type="ECO:0000259" key="7">
    <source>
        <dbReference type="PROSITE" id="PS50928"/>
    </source>
</evidence>
<protein>
    <submittedName>
        <fullName evidence="8">ABC transporter permease subunit</fullName>
    </submittedName>
</protein>
<evidence type="ECO:0000256" key="2">
    <source>
        <dbReference type="ARBA" id="ARBA00022448"/>
    </source>
</evidence>
<evidence type="ECO:0000256" key="6">
    <source>
        <dbReference type="RuleBase" id="RU363032"/>
    </source>
</evidence>
<name>A0A7X3K064_9BACL</name>
<dbReference type="AlphaFoldDB" id="A0A7X3K064"/>
<dbReference type="CDD" id="cd06261">
    <property type="entry name" value="TM_PBP2"/>
    <property type="match status" value="1"/>
</dbReference>
<proteinExistence type="inferred from homology"/>
<reference evidence="8 9" key="1">
    <citation type="journal article" date="2019" name="Microorganisms">
        <title>Paenibacillus lutrae sp. nov., A Chitinolytic Species Isolated from A River Otter in Castril Natural Park, Granada, Spain.</title>
        <authorList>
            <person name="Rodriguez M."/>
            <person name="Reina J.C."/>
            <person name="Bejar V."/>
            <person name="Llamas I."/>
        </authorList>
    </citation>
    <scope>NUCLEOTIDE SEQUENCE [LARGE SCALE GENOMIC DNA]</scope>
    <source>
        <strain evidence="8 9">N10</strain>
    </source>
</reference>
<feature type="transmembrane region" description="Helical" evidence="6">
    <location>
        <begin position="199"/>
        <end position="217"/>
    </location>
</feature>
<keyword evidence="4 6" id="KW-1133">Transmembrane helix</keyword>
<accession>A0A7X3K064</accession>
<dbReference type="InterPro" id="IPR000515">
    <property type="entry name" value="MetI-like"/>
</dbReference>
<evidence type="ECO:0000313" key="9">
    <source>
        <dbReference type="Proteomes" id="UP000490800"/>
    </source>
</evidence>
<dbReference type="Pfam" id="PF00528">
    <property type="entry name" value="BPD_transp_1"/>
    <property type="match status" value="1"/>
</dbReference>
<dbReference type="Proteomes" id="UP000490800">
    <property type="component" value="Unassembled WGS sequence"/>
</dbReference>
<dbReference type="SUPFAM" id="SSF161098">
    <property type="entry name" value="MetI-like"/>
    <property type="match status" value="1"/>
</dbReference>
<gene>
    <name evidence="8" type="ORF">EDM21_15005</name>
</gene>
<dbReference type="GO" id="GO:0055085">
    <property type="term" value="P:transmembrane transport"/>
    <property type="evidence" value="ECO:0007669"/>
    <property type="project" value="InterPro"/>
</dbReference>
<feature type="transmembrane region" description="Helical" evidence="6">
    <location>
        <begin position="237"/>
        <end position="260"/>
    </location>
</feature>
<dbReference type="PROSITE" id="PS50928">
    <property type="entry name" value="ABC_TM1"/>
    <property type="match status" value="1"/>
</dbReference>
<comment type="caution">
    <text evidence="8">The sequence shown here is derived from an EMBL/GenBank/DDBJ whole genome shotgun (WGS) entry which is preliminary data.</text>
</comment>
<evidence type="ECO:0000256" key="5">
    <source>
        <dbReference type="ARBA" id="ARBA00023136"/>
    </source>
</evidence>